<gene>
    <name evidence="4" type="primary">LOC103524073</name>
</gene>
<comment type="similarity">
    <text evidence="1">Belongs to the peptidase C1 family.</text>
</comment>
<dbReference type="STRING" id="121845.A0A1S3DUK6"/>
<feature type="non-terminal residue" evidence="4">
    <location>
        <position position="1"/>
    </location>
</feature>
<dbReference type="GO" id="GO:0006508">
    <property type="term" value="P:proteolysis"/>
    <property type="evidence" value="ECO:0007669"/>
    <property type="project" value="InterPro"/>
</dbReference>
<evidence type="ECO:0000313" key="4">
    <source>
        <dbReference type="RefSeq" id="XP_008487301.3"/>
    </source>
</evidence>
<feature type="domain" description="Peptidase C1A papain C-terminal" evidence="2">
    <location>
        <begin position="6"/>
        <end position="69"/>
    </location>
</feature>
<dbReference type="Gene3D" id="3.90.70.10">
    <property type="entry name" value="Cysteine proteinases"/>
    <property type="match status" value="1"/>
</dbReference>
<sequence length="90" mass="10030">STGLQTGALEAQHFRKTGNLVSLSEQNLIDCSGKYGNQGCNGGMMDQAFQYIKDNHGIDTESSYPYEAMVRYILLDKISAHLENFQIFCC</sequence>
<dbReference type="InterPro" id="IPR038765">
    <property type="entry name" value="Papain-like_cys_pep_sf"/>
</dbReference>
<dbReference type="RefSeq" id="XP_008487301.3">
    <property type="nucleotide sequence ID" value="XM_008489079.3"/>
</dbReference>
<dbReference type="AlphaFoldDB" id="A0A1S3DUK6"/>
<evidence type="ECO:0000259" key="2">
    <source>
        <dbReference type="Pfam" id="PF00112"/>
    </source>
</evidence>
<keyword evidence="3" id="KW-1185">Reference proteome</keyword>
<proteinExistence type="inferred from homology"/>
<dbReference type="SUPFAM" id="SSF54001">
    <property type="entry name" value="Cysteine proteinases"/>
    <property type="match status" value="1"/>
</dbReference>
<evidence type="ECO:0000256" key="1">
    <source>
        <dbReference type="ARBA" id="ARBA00008455"/>
    </source>
</evidence>
<dbReference type="GO" id="GO:0008234">
    <property type="term" value="F:cysteine-type peptidase activity"/>
    <property type="evidence" value="ECO:0007669"/>
    <property type="project" value="InterPro"/>
</dbReference>
<protein>
    <submittedName>
        <fullName evidence="4">Cathepsin L-like</fullName>
    </submittedName>
</protein>
<accession>A0A1S3DUK6</accession>
<dbReference type="InterPro" id="IPR013128">
    <property type="entry name" value="Peptidase_C1A"/>
</dbReference>
<dbReference type="GeneID" id="103524073"/>
<organism evidence="3 4">
    <name type="scientific">Diaphorina citri</name>
    <name type="common">Asian citrus psyllid</name>
    <dbReference type="NCBI Taxonomy" id="121845"/>
    <lineage>
        <taxon>Eukaryota</taxon>
        <taxon>Metazoa</taxon>
        <taxon>Ecdysozoa</taxon>
        <taxon>Arthropoda</taxon>
        <taxon>Hexapoda</taxon>
        <taxon>Insecta</taxon>
        <taxon>Pterygota</taxon>
        <taxon>Neoptera</taxon>
        <taxon>Paraneoptera</taxon>
        <taxon>Hemiptera</taxon>
        <taxon>Sternorrhyncha</taxon>
        <taxon>Psylloidea</taxon>
        <taxon>Psyllidae</taxon>
        <taxon>Diaphorininae</taxon>
        <taxon>Diaphorina</taxon>
    </lineage>
</organism>
<dbReference type="KEGG" id="dci:103524073"/>
<dbReference type="PaxDb" id="121845-A0A1S3DUK6"/>
<dbReference type="InterPro" id="IPR000668">
    <property type="entry name" value="Peptidase_C1A_C"/>
</dbReference>
<feature type="non-terminal residue" evidence="4">
    <location>
        <position position="90"/>
    </location>
</feature>
<dbReference type="Pfam" id="PF00112">
    <property type="entry name" value="Peptidase_C1"/>
    <property type="match status" value="1"/>
</dbReference>
<reference evidence="4" key="1">
    <citation type="submission" date="2025-08" db="UniProtKB">
        <authorList>
            <consortium name="RefSeq"/>
        </authorList>
    </citation>
    <scope>IDENTIFICATION</scope>
</reference>
<evidence type="ECO:0000313" key="3">
    <source>
        <dbReference type="Proteomes" id="UP000079169"/>
    </source>
</evidence>
<dbReference type="Proteomes" id="UP000079169">
    <property type="component" value="Unplaced"/>
</dbReference>
<dbReference type="PANTHER" id="PTHR12411">
    <property type="entry name" value="CYSTEINE PROTEASE FAMILY C1-RELATED"/>
    <property type="match status" value="1"/>
</dbReference>
<name>A0A1S3DUK6_DIACI</name>